<dbReference type="SUPFAM" id="SSF50475">
    <property type="entry name" value="FMN-binding split barrel"/>
    <property type="match status" value="1"/>
</dbReference>
<evidence type="ECO:0000313" key="2">
    <source>
        <dbReference type="EMBL" id="KAF3325820.1"/>
    </source>
</evidence>
<evidence type="ECO:0000313" key="3">
    <source>
        <dbReference type="Proteomes" id="UP000623129"/>
    </source>
</evidence>
<dbReference type="InterPro" id="IPR037119">
    <property type="entry name" value="Haem_oxidase_HugZ-like_sf"/>
</dbReference>
<dbReference type="FunFam" id="2.30.110.10:FF:000015">
    <property type="entry name" value="Glutamyl-tRNA reductase-binding protein, chloroplastic"/>
    <property type="match status" value="1"/>
</dbReference>
<organism evidence="2 3">
    <name type="scientific">Carex littledalei</name>
    <dbReference type="NCBI Taxonomy" id="544730"/>
    <lineage>
        <taxon>Eukaryota</taxon>
        <taxon>Viridiplantae</taxon>
        <taxon>Streptophyta</taxon>
        <taxon>Embryophyta</taxon>
        <taxon>Tracheophyta</taxon>
        <taxon>Spermatophyta</taxon>
        <taxon>Magnoliopsida</taxon>
        <taxon>Liliopsida</taxon>
        <taxon>Poales</taxon>
        <taxon>Cyperaceae</taxon>
        <taxon>Cyperoideae</taxon>
        <taxon>Cariceae</taxon>
        <taxon>Carex</taxon>
        <taxon>Carex subgen. Euthyceras</taxon>
    </lineage>
</organism>
<evidence type="ECO:0000259" key="1">
    <source>
        <dbReference type="Pfam" id="PF10615"/>
    </source>
</evidence>
<dbReference type="InterPro" id="IPR019595">
    <property type="entry name" value="DUF2470"/>
</dbReference>
<dbReference type="OrthoDB" id="2138282at2759"/>
<dbReference type="GO" id="GO:0009507">
    <property type="term" value="C:chloroplast"/>
    <property type="evidence" value="ECO:0007669"/>
    <property type="project" value="TreeGrafter"/>
</dbReference>
<dbReference type="Proteomes" id="UP000623129">
    <property type="component" value="Unassembled WGS sequence"/>
</dbReference>
<feature type="domain" description="DUF2470" evidence="1">
    <location>
        <begin position="204"/>
        <end position="283"/>
    </location>
</feature>
<dbReference type="AlphaFoldDB" id="A0A833QIE7"/>
<dbReference type="Pfam" id="PF10615">
    <property type="entry name" value="DUF2470"/>
    <property type="match status" value="1"/>
</dbReference>
<keyword evidence="3" id="KW-1185">Reference proteome</keyword>
<comment type="caution">
    <text evidence="2">The sequence shown here is derived from an EMBL/GenBank/DDBJ whole genome shotgun (WGS) entry which is preliminary data.</text>
</comment>
<dbReference type="PANTHER" id="PTHR13343:SF22">
    <property type="entry name" value="GLUTAMYL-TRNA REDUCTASE-BINDING PROTEIN, CHLOROPLASTIC"/>
    <property type="match status" value="1"/>
</dbReference>
<dbReference type="PANTHER" id="PTHR13343">
    <property type="entry name" value="CREG1 PROTEIN"/>
    <property type="match status" value="1"/>
</dbReference>
<gene>
    <name evidence="2" type="ORF">FCM35_KLT08900</name>
</gene>
<accession>A0A833QIE7</accession>
<proteinExistence type="predicted"/>
<reference evidence="2" key="1">
    <citation type="submission" date="2020-01" db="EMBL/GenBank/DDBJ databases">
        <title>Genome sequence of Kobresia littledalei, the first chromosome-level genome in the family Cyperaceae.</title>
        <authorList>
            <person name="Qu G."/>
        </authorList>
    </citation>
    <scope>NUCLEOTIDE SEQUENCE</scope>
    <source>
        <strain evidence="2">C.B.Clarke</strain>
        <tissue evidence="2">Leaf</tissue>
    </source>
</reference>
<sequence length="309" mass="34594">MRSLISPSLCPSPPLSLSNKPHQFQHVASPQSFPKFSLHAVSTESLSAVTESKTKPSPAEVSRSIMDLAQTGTLSALAHDTWPLGIGARFVVDPEGAPALCFNPAHRSLAVDNRSSFHVKFEQSGLRTPQCTLLGSLTKPTDEKLLKKLSAKWEKKFGEEADLDLMYLISVERIFHMEDFSEDGIWVAPSEYVIAVPDPLRNVSEKIVEEMNSRHAEDVNRLCNVYVDTGFQASSVSSAKMIWVDRLGFDLYIYSENGVFVVRIPFPREVTDEKAVKSSFNSMSHLAWEIEKNYAVPDFERVSSFRKIR</sequence>
<dbReference type="Gene3D" id="3.20.180.10">
    <property type="entry name" value="PNP-oxidase-like"/>
    <property type="match status" value="1"/>
</dbReference>
<protein>
    <submittedName>
        <fullName evidence="2">Glutamyl-tRNA reductase-binding protein</fullName>
    </submittedName>
</protein>
<name>A0A833QIE7_9POAL</name>
<dbReference type="EMBL" id="SWLB01000019">
    <property type="protein sequence ID" value="KAF3325820.1"/>
    <property type="molecule type" value="Genomic_DNA"/>
</dbReference>
<dbReference type="InterPro" id="IPR012349">
    <property type="entry name" value="Split_barrel_FMN-bd"/>
</dbReference>
<dbReference type="Gene3D" id="2.30.110.10">
    <property type="entry name" value="Electron Transport, Fmn-binding Protein, Chain A"/>
    <property type="match status" value="1"/>
</dbReference>